<name>A0ABV2J353_9HYPH</name>
<comment type="caution">
    <text evidence="2">The sequence shown here is derived from an EMBL/GenBank/DDBJ whole genome shotgun (WGS) entry which is preliminary data.</text>
</comment>
<keyword evidence="3" id="KW-1185">Reference proteome</keyword>
<reference evidence="2 3" key="1">
    <citation type="submission" date="2024-06" db="EMBL/GenBank/DDBJ databases">
        <title>Genomic Encyclopedia of Type Strains, Phase IV (KMG-IV): sequencing the most valuable type-strain genomes for metagenomic binning, comparative biology and taxonomic classification.</title>
        <authorList>
            <person name="Goeker M."/>
        </authorList>
    </citation>
    <scope>NUCLEOTIDE SEQUENCE [LARGE SCALE GENOMIC DNA]</scope>
    <source>
        <strain evidence="2 3">DSM 29780</strain>
    </source>
</reference>
<proteinExistence type="predicted"/>
<evidence type="ECO:0000256" key="1">
    <source>
        <dbReference type="SAM" id="Phobius"/>
    </source>
</evidence>
<evidence type="ECO:0008006" key="4">
    <source>
        <dbReference type="Google" id="ProtNLM"/>
    </source>
</evidence>
<keyword evidence="1" id="KW-0812">Transmembrane</keyword>
<feature type="transmembrane region" description="Helical" evidence="1">
    <location>
        <begin position="30"/>
        <end position="49"/>
    </location>
</feature>
<protein>
    <recommendedName>
        <fullName evidence="4">Fimbrial protein</fullName>
    </recommendedName>
</protein>
<dbReference type="RefSeq" id="WP_354557215.1">
    <property type="nucleotide sequence ID" value="NZ_JBEPMB010000004.1"/>
</dbReference>
<keyword evidence="1" id="KW-0472">Membrane</keyword>
<organism evidence="2 3">
    <name type="scientific">Rhizobium aquaticum</name>
    <dbReference type="NCBI Taxonomy" id="1549636"/>
    <lineage>
        <taxon>Bacteria</taxon>
        <taxon>Pseudomonadati</taxon>
        <taxon>Pseudomonadota</taxon>
        <taxon>Alphaproteobacteria</taxon>
        <taxon>Hyphomicrobiales</taxon>
        <taxon>Rhizobiaceae</taxon>
        <taxon>Rhizobium/Agrobacterium group</taxon>
        <taxon>Rhizobium</taxon>
    </lineage>
</organism>
<accession>A0ABV2J353</accession>
<gene>
    <name evidence="2" type="ORF">ABID16_003078</name>
</gene>
<evidence type="ECO:0000313" key="2">
    <source>
        <dbReference type="EMBL" id="MET3614741.1"/>
    </source>
</evidence>
<dbReference type="EMBL" id="JBEPMB010000004">
    <property type="protein sequence ID" value="MET3614741.1"/>
    <property type="molecule type" value="Genomic_DNA"/>
</dbReference>
<evidence type="ECO:0000313" key="3">
    <source>
        <dbReference type="Proteomes" id="UP001549047"/>
    </source>
</evidence>
<sequence>MSKIDHDEQDEKPLDPVLEKVRRKMIRLQLVSAGVMVVALMAVLIAIVYKANHANQTARGPAITEDVPNEGSTLVKAALPEGFKVNATQLSGDRILFDGTDKDGKRKMLVFNLRRGRIDAEIAVSAP</sequence>
<keyword evidence="1" id="KW-1133">Transmembrane helix</keyword>
<dbReference type="Proteomes" id="UP001549047">
    <property type="component" value="Unassembled WGS sequence"/>
</dbReference>